<gene>
    <name evidence="2" type="ORF">QWZ18_18105</name>
</gene>
<accession>A0ABT8AS69</accession>
<proteinExistence type="predicted"/>
<evidence type="ECO:0000259" key="1">
    <source>
        <dbReference type="Pfam" id="PF07238"/>
    </source>
</evidence>
<dbReference type="Proteomes" id="UP001244297">
    <property type="component" value="Unassembled WGS sequence"/>
</dbReference>
<sequence>MTVDVSAMGIQLKSIVTPHVDHPLTCNIRDVGRLEAMVIRANQCDFAVRVTGQNPSPGSIARRLIALSQQQARQSNSVRVSRRVVPEHTAVQVVLGDGVSVHAHIINLSASGVALLIQERLQIGQPITVGRHRATVTRQIEGGVGAAFLVPLGPSPVDESTRL</sequence>
<feature type="domain" description="PilZ" evidence="1">
    <location>
        <begin position="79"/>
        <end position="148"/>
    </location>
</feature>
<reference evidence="3" key="1">
    <citation type="journal article" date="2019" name="Int. J. Syst. Evol. Microbiol.">
        <title>The Global Catalogue of Microorganisms (GCM) 10K type strain sequencing project: providing services to taxonomists for standard genome sequencing and annotation.</title>
        <authorList>
            <consortium name="The Broad Institute Genomics Platform"/>
            <consortium name="The Broad Institute Genome Sequencing Center for Infectious Disease"/>
            <person name="Wu L."/>
            <person name="Ma J."/>
        </authorList>
    </citation>
    <scope>NUCLEOTIDE SEQUENCE [LARGE SCALE GENOMIC DNA]</scope>
    <source>
        <strain evidence="3">CECT 7806</strain>
    </source>
</reference>
<evidence type="ECO:0000313" key="2">
    <source>
        <dbReference type="EMBL" id="MDN3572532.1"/>
    </source>
</evidence>
<dbReference type="SUPFAM" id="SSF141371">
    <property type="entry name" value="PilZ domain-like"/>
    <property type="match status" value="1"/>
</dbReference>
<dbReference type="EMBL" id="JAUFPT010000059">
    <property type="protein sequence ID" value="MDN3572532.1"/>
    <property type="molecule type" value="Genomic_DNA"/>
</dbReference>
<evidence type="ECO:0000313" key="3">
    <source>
        <dbReference type="Proteomes" id="UP001244297"/>
    </source>
</evidence>
<keyword evidence="3" id="KW-1185">Reference proteome</keyword>
<protein>
    <submittedName>
        <fullName evidence="2">PilZ domain-containing protein</fullName>
    </submittedName>
</protein>
<name>A0ABT8AS69_9HYPH</name>
<dbReference type="Pfam" id="PF07238">
    <property type="entry name" value="PilZ"/>
    <property type="match status" value="1"/>
</dbReference>
<organism evidence="2 3">
    <name type="scientific">Methylobacterium longum</name>
    <dbReference type="NCBI Taxonomy" id="767694"/>
    <lineage>
        <taxon>Bacteria</taxon>
        <taxon>Pseudomonadati</taxon>
        <taxon>Pseudomonadota</taxon>
        <taxon>Alphaproteobacteria</taxon>
        <taxon>Hyphomicrobiales</taxon>
        <taxon>Methylobacteriaceae</taxon>
        <taxon>Methylobacterium</taxon>
    </lineage>
</organism>
<dbReference type="InterPro" id="IPR009875">
    <property type="entry name" value="PilZ_domain"/>
</dbReference>
<comment type="caution">
    <text evidence="2">The sequence shown here is derived from an EMBL/GenBank/DDBJ whole genome shotgun (WGS) entry which is preliminary data.</text>
</comment>